<dbReference type="HAMAP" id="MF_01337_B">
    <property type="entry name" value="Ribosomal_uL18_B"/>
    <property type="match status" value="1"/>
</dbReference>
<keyword evidence="5 7" id="KW-0687">Ribonucleoprotein</keyword>
<dbReference type="HOGENOM" id="CLU_098841_0_1_0"/>
<keyword evidence="2 7" id="KW-0699">rRNA-binding</keyword>
<dbReference type="CDD" id="cd00432">
    <property type="entry name" value="Ribosomal_L18_L5e"/>
    <property type="match status" value="1"/>
</dbReference>
<name>B0VI15_CLOAI</name>
<dbReference type="InterPro" id="IPR057268">
    <property type="entry name" value="Ribosomal_L18"/>
</dbReference>
<dbReference type="Gene3D" id="3.30.420.100">
    <property type="match status" value="1"/>
</dbReference>
<proteinExistence type="inferred from homology"/>
<evidence type="ECO:0000256" key="4">
    <source>
        <dbReference type="ARBA" id="ARBA00022980"/>
    </source>
</evidence>
<evidence type="ECO:0000256" key="7">
    <source>
        <dbReference type="HAMAP-Rule" id="MF_01337"/>
    </source>
</evidence>
<dbReference type="OrthoDB" id="9810939at2"/>
<dbReference type="PANTHER" id="PTHR12899">
    <property type="entry name" value="39S RIBOSOMAL PROTEIN L18, MITOCHONDRIAL"/>
    <property type="match status" value="1"/>
</dbReference>
<dbReference type="FunFam" id="3.30.420.100:FF:000001">
    <property type="entry name" value="50S ribosomal protein L18"/>
    <property type="match status" value="1"/>
</dbReference>
<evidence type="ECO:0000256" key="3">
    <source>
        <dbReference type="ARBA" id="ARBA00022884"/>
    </source>
</evidence>
<evidence type="ECO:0000313" key="8">
    <source>
        <dbReference type="EMBL" id="CAO80986.1"/>
    </source>
</evidence>
<comment type="similarity">
    <text evidence="1 7">Belongs to the universal ribosomal protein uL18 family.</text>
</comment>
<dbReference type="EMBL" id="CU466930">
    <property type="protein sequence ID" value="CAO80986.1"/>
    <property type="molecule type" value="Genomic_DNA"/>
</dbReference>
<comment type="function">
    <text evidence="7">This is one of the proteins that bind and probably mediate the attachment of the 5S RNA into the large ribosomal subunit, where it forms part of the central protuberance.</text>
</comment>
<dbReference type="GO" id="GO:0022625">
    <property type="term" value="C:cytosolic large ribosomal subunit"/>
    <property type="evidence" value="ECO:0007669"/>
    <property type="project" value="TreeGrafter"/>
</dbReference>
<accession>B0VI15</accession>
<dbReference type="Proteomes" id="UP000002019">
    <property type="component" value="Chromosome"/>
</dbReference>
<gene>
    <name evidence="7 8" type="primary">rplR</name>
    <name evidence="8" type="ordered locus">CLOAM1124</name>
</gene>
<protein>
    <recommendedName>
        <fullName evidence="6 7">Large ribosomal subunit protein uL18</fullName>
    </recommendedName>
</protein>
<dbReference type="NCBIfam" id="TIGR00060">
    <property type="entry name" value="L18_bact"/>
    <property type="match status" value="1"/>
</dbReference>
<comment type="subunit">
    <text evidence="7">Part of the 50S ribosomal subunit; part of the 5S rRNA/L5/L18/L25 subcomplex. Contacts the 5S and 23S rRNAs.</text>
</comment>
<sequence>MITSSCKIKRDLRNRRHLSIRKHVSGTPERPRLVVFRSLKNIYGQIIDDTQGVTLVSMSTIAKDIGSLAGKKKTEQSYEVGVKLGEKALAAGITKVTFDRAGYKYHGRVKALAEGARKAGLEF</sequence>
<dbReference type="PANTHER" id="PTHR12899:SF3">
    <property type="entry name" value="LARGE RIBOSOMAL SUBUNIT PROTEIN UL18M"/>
    <property type="match status" value="1"/>
</dbReference>
<evidence type="ECO:0000313" key="9">
    <source>
        <dbReference type="Proteomes" id="UP000002019"/>
    </source>
</evidence>
<keyword evidence="3 7" id="KW-0694">RNA-binding</keyword>
<keyword evidence="9" id="KW-1185">Reference proteome</keyword>
<dbReference type="eggNOG" id="COG0256">
    <property type="taxonomic scope" value="Bacteria"/>
</dbReference>
<dbReference type="KEGG" id="caci:CLOAM1124"/>
<dbReference type="GO" id="GO:0003735">
    <property type="term" value="F:structural constituent of ribosome"/>
    <property type="evidence" value="ECO:0007669"/>
    <property type="project" value="InterPro"/>
</dbReference>
<keyword evidence="4 7" id="KW-0689">Ribosomal protein</keyword>
<dbReference type="AlphaFoldDB" id="B0VI15"/>
<reference evidence="8 9" key="1">
    <citation type="journal article" date="2008" name="J. Bacteriol.">
        <title>'Candidatus Cloacamonas acidaminovorans': genome sequence reconstruction provides a first glimpse of a new bacterial division.</title>
        <authorList>
            <person name="Pelletier E."/>
            <person name="Kreimeyer A."/>
            <person name="Bocs S."/>
            <person name="Rouy Z."/>
            <person name="Gyapay G."/>
            <person name="Chouari R."/>
            <person name="Riviere D."/>
            <person name="Ganesan A."/>
            <person name="Daegelen P."/>
            <person name="Sghir A."/>
            <person name="Cohen G.N."/>
            <person name="Medigue C."/>
            <person name="Weissenbach J."/>
            <person name="Le Paslier D."/>
        </authorList>
    </citation>
    <scope>NUCLEOTIDE SEQUENCE [LARGE SCALE GENOMIC DNA]</scope>
    <source>
        <strain evidence="9">Evry</strain>
    </source>
</reference>
<dbReference type="GO" id="GO:0006412">
    <property type="term" value="P:translation"/>
    <property type="evidence" value="ECO:0007669"/>
    <property type="project" value="UniProtKB-UniRule"/>
</dbReference>
<dbReference type="InterPro" id="IPR005484">
    <property type="entry name" value="Ribosomal_uL18_bac/plant/anim"/>
</dbReference>
<dbReference type="RefSeq" id="WP_015424844.1">
    <property type="nucleotide sequence ID" value="NC_020449.1"/>
</dbReference>
<evidence type="ECO:0000256" key="1">
    <source>
        <dbReference type="ARBA" id="ARBA00007116"/>
    </source>
</evidence>
<dbReference type="GO" id="GO:0008097">
    <property type="term" value="F:5S rRNA binding"/>
    <property type="evidence" value="ECO:0007669"/>
    <property type="project" value="TreeGrafter"/>
</dbReference>
<dbReference type="STRING" id="459349.CLOAM1124"/>
<dbReference type="InterPro" id="IPR004389">
    <property type="entry name" value="Ribosomal_uL18_bac-type"/>
</dbReference>
<dbReference type="Pfam" id="PF00861">
    <property type="entry name" value="Ribosomal_L18p"/>
    <property type="match status" value="1"/>
</dbReference>
<evidence type="ECO:0000256" key="2">
    <source>
        <dbReference type="ARBA" id="ARBA00022730"/>
    </source>
</evidence>
<organism evidence="8 9">
    <name type="scientific">Cloacimonas acidaminovorans (strain Evry)</name>
    <dbReference type="NCBI Taxonomy" id="459349"/>
    <lineage>
        <taxon>Bacteria</taxon>
        <taxon>Pseudomonadati</taxon>
        <taxon>Candidatus Cloacimonadota</taxon>
        <taxon>Candidatus Cloacimonadia</taxon>
        <taxon>Candidatus Cloacimonadales</taxon>
        <taxon>Candidatus Cloacimonadaceae</taxon>
        <taxon>Candidatus Cloacimonas</taxon>
    </lineage>
</organism>
<evidence type="ECO:0000256" key="6">
    <source>
        <dbReference type="ARBA" id="ARBA00035197"/>
    </source>
</evidence>
<dbReference type="SUPFAM" id="SSF53137">
    <property type="entry name" value="Translational machinery components"/>
    <property type="match status" value="1"/>
</dbReference>
<evidence type="ECO:0000256" key="5">
    <source>
        <dbReference type="ARBA" id="ARBA00023274"/>
    </source>
</evidence>